<dbReference type="GO" id="GO:0046983">
    <property type="term" value="F:protein dimerization activity"/>
    <property type="evidence" value="ECO:0007669"/>
    <property type="project" value="InterPro"/>
</dbReference>
<dbReference type="GeneID" id="81363311"/>
<dbReference type="Proteomes" id="UP001149074">
    <property type="component" value="Unassembled WGS sequence"/>
</dbReference>
<dbReference type="Gene3D" id="3.60.15.30">
    <property type="entry name" value="Metallo-beta-lactamase domain"/>
    <property type="match status" value="1"/>
</dbReference>
<keyword evidence="3" id="KW-1185">Reference proteome</keyword>
<comment type="caution">
    <text evidence="2">The sequence shown here is derived from an EMBL/GenBank/DDBJ whole genome shotgun (WGS) entry which is preliminary data.</text>
</comment>
<dbReference type="InterPro" id="IPR038536">
    <property type="entry name" value="Alkyl/aryl-sulf_dimr_sf"/>
</dbReference>
<dbReference type="AlphaFoldDB" id="A0A9W9JV79"/>
<dbReference type="SUPFAM" id="SSF56281">
    <property type="entry name" value="Metallo-hydrolase/oxidoreductase"/>
    <property type="match status" value="1"/>
</dbReference>
<dbReference type="InterPro" id="IPR036866">
    <property type="entry name" value="RibonucZ/Hydroxyglut_hydro"/>
</dbReference>
<reference evidence="2" key="1">
    <citation type="submission" date="2022-11" db="EMBL/GenBank/DDBJ databases">
        <authorList>
            <person name="Petersen C."/>
        </authorList>
    </citation>
    <scope>NUCLEOTIDE SEQUENCE</scope>
    <source>
        <strain evidence="2">IBT 30761</strain>
    </source>
</reference>
<organism evidence="2 3">
    <name type="scientific">Penicillium argentinense</name>
    <dbReference type="NCBI Taxonomy" id="1131581"/>
    <lineage>
        <taxon>Eukaryota</taxon>
        <taxon>Fungi</taxon>
        <taxon>Dikarya</taxon>
        <taxon>Ascomycota</taxon>
        <taxon>Pezizomycotina</taxon>
        <taxon>Eurotiomycetes</taxon>
        <taxon>Eurotiomycetidae</taxon>
        <taxon>Eurotiales</taxon>
        <taxon>Aspergillaceae</taxon>
        <taxon>Penicillium</taxon>
    </lineage>
</organism>
<dbReference type="InterPro" id="IPR052195">
    <property type="entry name" value="Bact_Alkyl/Aryl-Sulfatase"/>
</dbReference>
<evidence type="ECO:0000313" key="3">
    <source>
        <dbReference type="Proteomes" id="UP001149074"/>
    </source>
</evidence>
<evidence type="ECO:0000313" key="2">
    <source>
        <dbReference type="EMBL" id="KAJ5082798.1"/>
    </source>
</evidence>
<dbReference type="OrthoDB" id="449487at2759"/>
<feature type="domain" description="Alkyl sulfatase dimerisation" evidence="1">
    <location>
        <begin position="73"/>
        <end position="111"/>
    </location>
</feature>
<dbReference type="Pfam" id="PF14863">
    <property type="entry name" value="Alkyl_sulf_dimr"/>
    <property type="match status" value="1"/>
</dbReference>
<name>A0A9W9JV79_9EURO</name>
<protein>
    <recommendedName>
        <fullName evidence="1">Alkyl sulfatase dimerisation domain-containing protein</fullName>
    </recommendedName>
</protein>
<dbReference type="PANTHER" id="PTHR43223:SF1">
    <property type="entry name" value="ALKYL_ARYL-SULFATASE BDS1"/>
    <property type="match status" value="1"/>
</dbReference>
<evidence type="ECO:0000259" key="1">
    <source>
        <dbReference type="Pfam" id="PF14863"/>
    </source>
</evidence>
<dbReference type="GO" id="GO:0018909">
    <property type="term" value="P:dodecyl sulfate metabolic process"/>
    <property type="evidence" value="ECO:0007669"/>
    <property type="project" value="TreeGrafter"/>
</dbReference>
<proteinExistence type="predicted"/>
<dbReference type="InterPro" id="IPR029228">
    <property type="entry name" value="Alkyl_sulf_dimr"/>
</dbReference>
<reference evidence="2" key="2">
    <citation type="journal article" date="2023" name="IMA Fungus">
        <title>Comparative genomic study of the Penicillium genus elucidates a diverse pangenome and 15 lateral gene transfer events.</title>
        <authorList>
            <person name="Petersen C."/>
            <person name="Sorensen T."/>
            <person name="Nielsen M.R."/>
            <person name="Sondergaard T.E."/>
            <person name="Sorensen J.L."/>
            <person name="Fitzpatrick D.A."/>
            <person name="Frisvad J.C."/>
            <person name="Nielsen K.L."/>
        </authorList>
    </citation>
    <scope>NUCLEOTIDE SEQUENCE</scope>
    <source>
        <strain evidence="2">IBT 30761</strain>
    </source>
</reference>
<sequence length="112" mass="13129">MYNIITLRGALAWSRHLDKNIALYEDRPADLFVGHHWPTWGKGNIARMLVEQRDMYAFMHGQTERLMDERKTGIKIAEMLQLLPALDSAWHLQGDYGLISHNIKAIYQRYMT</sequence>
<dbReference type="GO" id="GO:0018741">
    <property type="term" value="F:linear primary-alkylsulfatase activity"/>
    <property type="evidence" value="ECO:0007669"/>
    <property type="project" value="TreeGrafter"/>
</dbReference>
<dbReference type="Gene3D" id="1.25.40.880">
    <property type="entry name" value="Alkyl sulfatase, dimerisation domain"/>
    <property type="match status" value="1"/>
</dbReference>
<accession>A0A9W9JV79</accession>
<dbReference type="RefSeq" id="XP_056469320.1">
    <property type="nucleotide sequence ID" value="XM_056624332.1"/>
</dbReference>
<dbReference type="EMBL" id="JAPQKI010000011">
    <property type="protein sequence ID" value="KAJ5082798.1"/>
    <property type="molecule type" value="Genomic_DNA"/>
</dbReference>
<gene>
    <name evidence="2" type="ORF">N7532_011841</name>
</gene>
<dbReference type="PANTHER" id="PTHR43223">
    <property type="entry name" value="ALKYL/ARYL-SULFATASE"/>
    <property type="match status" value="1"/>
</dbReference>